<comment type="caution">
    <text evidence="2">The sequence shown here is derived from an EMBL/GenBank/DDBJ whole genome shotgun (WGS) entry which is preliminary data.</text>
</comment>
<dbReference type="Pfam" id="PF25597">
    <property type="entry name" value="SH3_retrovirus"/>
    <property type="match status" value="1"/>
</dbReference>
<protein>
    <recommendedName>
        <fullName evidence="1">Retroviral polymerase SH3-like domain-containing protein</fullName>
    </recommendedName>
</protein>
<accession>A0AAW2V2W1</accession>
<organism evidence="2">
    <name type="scientific">Sesamum radiatum</name>
    <name type="common">Black benniseed</name>
    <dbReference type="NCBI Taxonomy" id="300843"/>
    <lineage>
        <taxon>Eukaryota</taxon>
        <taxon>Viridiplantae</taxon>
        <taxon>Streptophyta</taxon>
        <taxon>Embryophyta</taxon>
        <taxon>Tracheophyta</taxon>
        <taxon>Spermatophyta</taxon>
        <taxon>Magnoliopsida</taxon>
        <taxon>eudicotyledons</taxon>
        <taxon>Gunneridae</taxon>
        <taxon>Pentapetalae</taxon>
        <taxon>asterids</taxon>
        <taxon>lamiids</taxon>
        <taxon>Lamiales</taxon>
        <taxon>Pedaliaceae</taxon>
        <taxon>Sesamum</taxon>
    </lineage>
</organism>
<reference evidence="2" key="1">
    <citation type="submission" date="2020-06" db="EMBL/GenBank/DDBJ databases">
        <authorList>
            <person name="Li T."/>
            <person name="Hu X."/>
            <person name="Zhang T."/>
            <person name="Song X."/>
            <person name="Zhang H."/>
            <person name="Dai N."/>
            <person name="Sheng W."/>
            <person name="Hou X."/>
            <person name="Wei L."/>
        </authorList>
    </citation>
    <scope>NUCLEOTIDE SEQUENCE</scope>
    <source>
        <strain evidence="2">G02</strain>
        <tissue evidence="2">Leaf</tissue>
    </source>
</reference>
<feature type="domain" description="Retroviral polymerase SH3-like" evidence="1">
    <location>
        <begin position="38"/>
        <end position="82"/>
    </location>
</feature>
<gene>
    <name evidence="2" type="ORF">Sradi_0871300</name>
</gene>
<evidence type="ECO:0000313" key="2">
    <source>
        <dbReference type="EMBL" id="KAL0423365.1"/>
    </source>
</evidence>
<dbReference type="InterPro" id="IPR057670">
    <property type="entry name" value="SH3_retrovirus"/>
</dbReference>
<evidence type="ECO:0000259" key="1">
    <source>
        <dbReference type="Pfam" id="PF25597"/>
    </source>
</evidence>
<name>A0AAW2V2W1_SESRA</name>
<reference evidence="2" key="2">
    <citation type="journal article" date="2024" name="Plant">
        <title>Genomic evolution and insights into agronomic trait innovations of Sesamum species.</title>
        <authorList>
            <person name="Miao H."/>
            <person name="Wang L."/>
            <person name="Qu L."/>
            <person name="Liu H."/>
            <person name="Sun Y."/>
            <person name="Le M."/>
            <person name="Wang Q."/>
            <person name="Wei S."/>
            <person name="Zheng Y."/>
            <person name="Lin W."/>
            <person name="Duan Y."/>
            <person name="Cao H."/>
            <person name="Xiong S."/>
            <person name="Wang X."/>
            <person name="Wei L."/>
            <person name="Li C."/>
            <person name="Ma Q."/>
            <person name="Ju M."/>
            <person name="Zhao R."/>
            <person name="Li G."/>
            <person name="Mu C."/>
            <person name="Tian Q."/>
            <person name="Mei H."/>
            <person name="Zhang T."/>
            <person name="Gao T."/>
            <person name="Zhang H."/>
        </authorList>
    </citation>
    <scope>NUCLEOTIDE SEQUENCE</scope>
    <source>
        <strain evidence="2">G02</strain>
    </source>
</reference>
<sequence length="103" mass="12005">MAVKLLNMAPSKMVPQMLYGVWHHKPASYKYLGVWGSPAYVKRLAGDKLDLRLSLCRFVRYPKEIAGYYFYDLSEQKIFVSITIRGRMEKRCRTSIQISGLRL</sequence>
<dbReference type="AlphaFoldDB" id="A0AAW2V2W1"/>
<proteinExistence type="predicted"/>
<dbReference type="EMBL" id="JACGWJ010000004">
    <property type="protein sequence ID" value="KAL0423365.1"/>
    <property type="molecule type" value="Genomic_DNA"/>
</dbReference>